<dbReference type="RefSeq" id="XP_009521653.1">
    <property type="nucleotide sequence ID" value="XM_009523358.1"/>
</dbReference>
<dbReference type="InterPro" id="IPR014720">
    <property type="entry name" value="dsRBD_dom"/>
</dbReference>
<feature type="non-terminal residue" evidence="4">
    <location>
        <position position="1"/>
    </location>
</feature>
<dbReference type="GeneID" id="20655084"/>
<dbReference type="GO" id="GO:0003725">
    <property type="term" value="F:double-stranded RNA binding"/>
    <property type="evidence" value="ECO:0007669"/>
    <property type="project" value="TreeGrafter"/>
</dbReference>
<evidence type="ECO:0000256" key="2">
    <source>
        <dbReference type="SAM" id="MobiDB-lite"/>
    </source>
</evidence>
<sequence>FKTLPIGDPRVLQACMELSIKTPAQVLQEYQNRNRGVSINYNTVPVEGDGVKLFKTIVTAGSTVAEGVASTKKIAKQLGAQQLLAMLHERTARKYYEVAEMYNNSLKGQPVIAESSTYGPATPLRNGARGGGRGSADPRLQRADNNAPNRMRRVRRASPNQDYDVGGGYREYAPPQWAAYNQQPMQHLPQQAAPQQWIGEGQQGEMEMDSMGPERVVVYSTTPAANAPGAYGGGQYYNNIGVGGNAWGGYPNVNHPGSHPNVPGAYPQQYAGGYGESQPPPGNRQYAYGNYHSRPSDRSNTSTPIERVTANLRNQMSNQ</sequence>
<reference evidence="4 5" key="1">
    <citation type="journal article" date="2006" name="Science">
        <title>Phytophthora genome sequences uncover evolutionary origins and mechanisms of pathogenesis.</title>
        <authorList>
            <person name="Tyler B.M."/>
            <person name="Tripathy S."/>
            <person name="Zhang X."/>
            <person name="Dehal P."/>
            <person name="Jiang R.H."/>
            <person name="Aerts A."/>
            <person name="Arredondo F.D."/>
            <person name="Baxter L."/>
            <person name="Bensasson D."/>
            <person name="Beynon J.L."/>
            <person name="Chapman J."/>
            <person name="Damasceno C.M."/>
            <person name="Dorrance A.E."/>
            <person name="Dou D."/>
            <person name="Dickerman A.W."/>
            <person name="Dubchak I.L."/>
            <person name="Garbelotto M."/>
            <person name="Gijzen M."/>
            <person name="Gordon S.G."/>
            <person name="Govers F."/>
            <person name="Grunwald N.J."/>
            <person name="Huang W."/>
            <person name="Ivors K.L."/>
            <person name="Jones R.W."/>
            <person name="Kamoun S."/>
            <person name="Krampis K."/>
            <person name="Lamour K.H."/>
            <person name="Lee M.K."/>
            <person name="McDonald W.H."/>
            <person name="Medina M."/>
            <person name="Meijer H.J."/>
            <person name="Nordberg E.K."/>
            <person name="Maclean D.J."/>
            <person name="Ospina-Giraldo M.D."/>
            <person name="Morris P.F."/>
            <person name="Phuntumart V."/>
            <person name="Putnam N.H."/>
            <person name="Rash S."/>
            <person name="Rose J.K."/>
            <person name="Sakihama Y."/>
            <person name="Salamov A.A."/>
            <person name="Savidor A."/>
            <person name="Scheuring C.F."/>
            <person name="Smith B.M."/>
            <person name="Sobral B.W."/>
            <person name="Terry A."/>
            <person name="Torto-Alalibo T.A."/>
            <person name="Win J."/>
            <person name="Xu Z."/>
            <person name="Zhang H."/>
            <person name="Grigoriev I.V."/>
            <person name="Rokhsar D.S."/>
            <person name="Boore J.L."/>
        </authorList>
    </citation>
    <scope>NUCLEOTIDE SEQUENCE [LARGE SCALE GENOMIC DNA]</scope>
    <source>
        <strain evidence="4 5">P6497</strain>
    </source>
</reference>
<name>G4Z0Q9_PHYSP</name>
<dbReference type="CDD" id="cd00048">
    <property type="entry name" value="DSRM_SF"/>
    <property type="match status" value="1"/>
</dbReference>
<protein>
    <recommendedName>
        <fullName evidence="3">DRBM domain-containing protein</fullName>
    </recommendedName>
</protein>
<dbReference type="Proteomes" id="UP000002640">
    <property type="component" value="Unassembled WGS sequence"/>
</dbReference>
<evidence type="ECO:0000313" key="4">
    <source>
        <dbReference type="EMBL" id="EGZ26365.1"/>
    </source>
</evidence>
<proteinExistence type="predicted"/>
<dbReference type="GO" id="GO:0020037">
    <property type="term" value="F:heme binding"/>
    <property type="evidence" value="ECO:0007669"/>
    <property type="project" value="InterPro"/>
</dbReference>
<keyword evidence="5" id="KW-1185">Reference proteome</keyword>
<dbReference type="InterPro" id="IPR040375">
    <property type="entry name" value="DGCR8"/>
</dbReference>
<dbReference type="OMA" id="GNYHSRP"/>
<dbReference type="PANTHER" id="PTHR13482:SF3">
    <property type="entry name" value="MICROPROCESSOR COMPLEX SUBUNIT DGCR8"/>
    <property type="match status" value="1"/>
</dbReference>
<evidence type="ECO:0000313" key="5">
    <source>
        <dbReference type="Proteomes" id="UP000002640"/>
    </source>
</evidence>
<evidence type="ECO:0000256" key="1">
    <source>
        <dbReference type="PROSITE-ProRule" id="PRU00266"/>
    </source>
</evidence>
<dbReference type="KEGG" id="psoj:PHYSODRAFT_479053"/>
<feature type="region of interest" description="Disordered" evidence="2">
    <location>
        <begin position="118"/>
        <end position="149"/>
    </location>
</feature>
<feature type="region of interest" description="Disordered" evidence="2">
    <location>
        <begin position="258"/>
        <end position="305"/>
    </location>
</feature>
<keyword evidence="1" id="KW-0694">RNA-binding</keyword>
<dbReference type="EMBL" id="JH159152">
    <property type="protein sequence ID" value="EGZ26365.1"/>
    <property type="molecule type" value="Genomic_DNA"/>
</dbReference>
<dbReference type="PROSITE" id="PS50137">
    <property type="entry name" value="DS_RBD"/>
    <property type="match status" value="1"/>
</dbReference>
<dbReference type="GO" id="GO:0070878">
    <property type="term" value="F:primary miRNA binding"/>
    <property type="evidence" value="ECO:0007669"/>
    <property type="project" value="TreeGrafter"/>
</dbReference>
<dbReference type="Pfam" id="PF00035">
    <property type="entry name" value="dsrm"/>
    <property type="match status" value="1"/>
</dbReference>
<dbReference type="STRING" id="1094619.G4Z0Q9"/>
<dbReference type="GO" id="GO:0042802">
    <property type="term" value="F:identical protein binding"/>
    <property type="evidence" value="ECO:0007669"/>
    <property type="project" value="InterPro"/>
</dbReference>
<evidence type="ECO:0000259" key="3">
    <source>
        <dbReference type="PROSITE" id="PS50137"/>
    </source>
</evidence>
<dbReference type="Gene3D" id="3.30.160.20">
    <property type="match status" value="1"/>
</dbReference>
<feature type="domain" description="DRBM" evidence="3">
    <location>
        <begin position="22"/>
        <end position="89"/>
    </location>
</feature>
<dbReference type="GO" id="GO:0070877">
    <property type="term" value="C:microprocessor complex"/>
    <property type="evidence" value="ECO:0007669"/>
    <property type="project" value="InterPro"/>
</dbReference>
<accession>G4Z0Q9</accession>
<dbReference type="SUPFAM" id="SSF54768">
    <property type="entry name" value="dsRNA-binding domain-like"/>
    <property type="match status" value="1"/>
</dbReference>
<dbReference type="GO" id="GO:0031053">
    <property type="term" value="P:primary miRNA processing"/>
    <property type="evidence" value="ECO:0007669"/>
    <property type="project" value="InterPro"/>
</dbReference>
<dbReference type="InParanoid" id="G4Z0Q9"/>
<dbReference type="FunFam" id="3.30.160.20:FF:000205">
    <property type="entry name" value="Uncharacterized protein"/>
    <property type="match status" value="1"/>
</dbReference>
<dbReference type="AlphaFoldDB" id="G4Z0Q9"/>
<dbReference type="SMART" id="SM00358">
    <property type="entry name" value="DSRM"/>
    <property type="match status" value="1"/>
</dbReference>
<organism evidence="4 5">
    <name type="scientific">Phytophthora sojae (strain P6497)</name>
    <name type="common">Soybean stem and root rot agent</name>
    <name type="synonym">Phytophthora megasperma f. sp. glycines</name>
    <dbReference type="NCBI Taxonomy" id="1094619"/>
    <lineage>
        <taxon>Eukaryota</taxon>
        <taxon>Sar</taxon>
        <taxon>Stramenopiles</taxon>
        <taxon>Oomycota</taxon>
        <taxon>Peronosporomycetes</taxon>
        <taxon>Peronosporales</taxon>
        <taxon>Peronosporaceae</taxon>
        <taxon>Phytophthora</taxon>
    </lineage>
</organism>
<gene>
    <name evidence="4" type="ORF">PHYSODRAFT_479053</name>
</gene>
<dbReference type="PANTHER" id="PTHR13482">
    <property type="entry name" value="MICRORNA PROCESSOR COMPLEX SUBUNIT DGCR8"/>
    <property type="match status" value="1"/>
</dbReference>
<dbReference type="SMR" id="G4Z0Q9"/>